<dbReference type="PANTHER" id="PTHR45527">
    <property type="entry name" value="NONRIBOSOMAL PEPTIDE SYNTHETASE"/>
    <property type="match status" value="1"/>
</dbReference>
<proteinExistence type="inferred from homology"/>
<dbReference type="Gene3D" id="1.10.1200.10">
    <property type="entry name" value="ACP-like"/>
    <property type="match status" value="1"/>
</dbReference>
<keyword evidence="3" id="KW-0436">Ligase</keyword>
<dbReference type="InterPro" id="IPR006162">
    <property type="entry name" value="Ppantetheine_attach_site"/>
</dbReference>
<evidence type="ECO:0000313" key="6">
    <source>
        <dbReference type="EMBL" id="KAK8001051.1"/>
    </source>
</evidence>
<evidence type="ECO:0000313" key="7">
    <source>
        <dbReference type="Proteomes" id="UP001396898"/>
    </source>
</evidence>
<evidence type="ECO:0000256" key="4">
    <source>
        <dbReference type="ARBA" id="ARBA00029454"/>
    </source>
</evidence>
<dbReference type="PANTHER" id="PTHR45527:SF11">
    <property type="entry name" value="NONRIBOSOMAL PEPTIDE SYNTHETASE 5"/>
    <property type="match status" value="1"/>
</dbReference>
<organism evidence="6 7">
    <name type="scientific">Apiospora marii</name>
    <dbReference type="NCBI Taxonomy" id="335849"/>
    <lineage>
        <taxon>Eukaryota</taxon>
        <taxon>Fungi</taxon>
        <taxon>Dikarya</taxon>
        <taxon>Ascomycota</taxon>
        <taxon>Pezizomycotina</taxon>
        <taxon>Sordariomycetes</taxon>
        <taxon>Xylariomycetidae</taxon>
        <taxon>Amphisphaeriales</taxon>
        <taxon>Apiosporaceae</taxon>
        <taxon>Apiospora</taxon>
    </lineage>
</organism>
<dbReference type="InterPro" id="IPR001242">
    <property type="entry name" value="Condensation_dom"/>
</dbReference>
<dbReference type="InterPro" id="IPR036736">
    <property type="entry name" value="ACP-like_sf"/>
</dbReference>
<dbReference type="Gene3D" id="3.30.559.30">
    <property type="entry name" value="Nonribosomal peptide synthetase, condensation domain"/>
    <property type="match status" value="1"/>
</dbReference>
<gene>
    <name evidence="6" type="ORF">PG991_013273</name>
</gene>
<evidence type="ECO:0000256" key="2">
    <source>
        <dbReference type="ARBA" id="ARBA00022553"/>
    </source>
</evidence>
<keyword evidence="7" id="KW-1185">Reference proteome</keyword>
<dbReference type="PROSITE" id="PS50075">
    <property type="entry name" value="CARRIER"/>
    <property type="match status" value="1"/>
</dbReference>
<reference evidence="6 7" key="1">
    <citation type="submission" date="2023-01" db="EMBL/GenBank/DDBJ databases">
        <title>Analysis of 21 Apiospora genomes using comparative genomics revels a genus with tremendous synthesis potential of carbohydrate active enzymes and secondary metabolites.</title>
        <authorList>
            <person name="Sorensen T."/>
        </authorList>
    </citation>
    <scope>NUCLEOTIDE SEQUENCE [LARGE SCALE GENOMIC DNA]</scope>
    <source>
        <strain evidence="6 7">CBS 20057</strain>
    </source>
</reference>
<dbReference type="SUPFAM" id="SSF47336">
    <property type="entry name" value="ACP-like"/>
    <property type="match status" value="1"/>
</dbReference>
<dbReference type="PROSITE" id="PS00012">
    <property type="entry name" value="PHOSPHOPANTETHEINE"/>
    <property type="match status" value="1"/>
</dbReference>
<dbReference type="Pfam" id="PF00550">
    <property type="entry name" value="PP-binding"/>
    <property type="match status" value="1"/>
</dbReference>
<evidence type="ECO:0000256" key="1">
    <source>
        <dbReference type="ARBA" id="ARBA00022450"/>
    </source>
</evidence>
<dbReference type="Pfam" id="PF00668">
    <property type="entry name" value="Condensation"/>
    <property type="match status" value="1"/>
</dbReference>
<feature type="domain" description="Carrier" evidence="5">
    <location>
        <begin position="11"/>
        <end position="86"/>
    </location>
</feature>
<keyword evidence="2" id="KW-0597">Phosphoprotein</keyword>
<accession>A0ABR1R6A1</accession>
<dbReference type="InterPro" id="IPR023213">
    <property type="entry name" value="CAT-like_dom_sf"/>
</dbReference>
<dbReference type="InterPro" id="IPR009081">
    <property type="entry name" value="PP-bd_ACP"/>
</dbReference>
<dbReference type="Gene3D" id="3.30.559.10">
    <property type="entry name" value="Chloramphenicol acetyltransferase-like domain"/>
    <property type="match status" value="1"/>
</dbReference>
<dbReference type="EMBL" id="JAQQWI010000018">
    <property type="protein sequence ID" value="KAK8001051.1"/>
    <property type="molecule type" value="Genomic_DNA"/>
</dbReference>
<sequence length="589" mass="65786">MESPRRTRKMSPTEKMVVEAVQDLMKLDQGVTVNQDSNITALGGHSILQLRLASRLSSLTHRRLAVQKVIENPIVSHLASAIDADVVENKKAESHKQPPSHQRDGTEMLGYSRISAIEMYWFQRYRRNLGTSSFNVSHVTKLHPGFDKHQELVSAWNKVLSKHSILRSRFGESEMDGGDVRRTYALEPPKAQHAETLDVQASINTEFHLETEDPIRVTVSKEHMVICVSHIVCDYTTLNQLLKEFVATFLHKNGDGGLCLEPPRRRYQDTTCWNADIDKPTADFWKLYLSGMDHAKLSPYMKASRTSYQGESLLFKLTEDSASNLERIAGSVYLTPQQVALAIVSLVLQTDSATKQDLVLGSPYLGRQEVDMQTNGLFLQPLPIRIWRQRRPAPEEENIEGVDEGSLAAFLRGVQQSASMALGHAIEWGSLMGLLSASEDEALHSVADTPTPNHPLFDAMVTFHENHMHEANGQVLSATAAAIPGTEPLVSWTEGAKFGIMFEFSAVGTSALTLRIEYDTSLFSPDTVRLLAKRIDTGLRWIAQGPPLSRLEELEFALLDVKDAESWSDREIFYPYSWVDKYVVSVGGG</sequence>
<dbReference type="SUPFAM" id="SSF52777">
    <property type="entry name" value="CoA-dependent acyltransferases"/>
    <property type="match status" value="2"/>
</dbReference>
<keyword evidence="1" id="KW-0596">Phosphopantetheine</keyword>
<protein>
    <submittedName>
        <fullName evidence="6">Nonribosomal peptide synthetases (NRPS)</fullName>
    </submittedName>
</protein>
<comment type="similarity">
    <text evidence="4">Belongs to the NRP synthetase family.</text>
</comment>
<name>A0ABR1R6A1_9PEZI</name>
<dbReference type="CDD" id="cd19537">
    <property type="entry name" value="C_NRPS-like"/>
    <property type="match status" value="1"/>
</dbReference>
<evidence type="ECO:0000259" key="5">
    <source>
        <dbReference type="PROSITE" id="PS50075"/>
    </source>
</evidence>
<comment type="caution">
    <text evidence="6">The sequence shown here is derived from an EMBL/GenBank/DDBJ whole genome shotgun (WGS) entry which is preliminary data.</text>
</comment>
<dbReference type="Proteomes" id="UP001396898">
    <property type="component" value="Unassembled WGS sequence"/>
</dbReference>
<evidence type="ECO:0000256" key="3">
    <source>
        <dbReference type="ARBA" id="ARBA00022598"/>
    </source>
</evidence>